<dbReference type="Gene3D" id="3.20.20.300">
    <property type="entry name" value="Glycoside hydrolase, family 3, N-terminal domain"/>
    <property type="match status" value="1"/>
</dbReference>
<accession>A0A1I0NBW7</accession>
<keyword evidence="5" id="KW-0326">Glycosidase</keyword>
<dbReference type="InterPro" id="IPR036962">
    <property type="entry name" value="Glyco_hydro_3_N_sf"/>
</dbReference>
<protein>
    <recommendedName>
        <fullName evidence="3">beta-N-acetylhexosaminidase</fullName>
        <ecNumber evidence="3">3.2.1.52</ecNumber>
    </recommendedName>
</protein>
<dbReference type="SUPFAM" id="SSF51445">
    <property type="entry name" value="(Trans)glycosidases"/>
    <property type="match status" value="1"/>
</dbReference>
<evidence type="ECO:0000256" key="3">
    <source>
        <dbReference type="ARBA" id="ARBA00012663"/>
    </source>
</evidence>
<feature type="domain" description="Beta-lactamase-related" evidence="7">
    <location>
        <begin position="587"/>
        <end position="949"/>
    </location>
</feature>
<evidence type="ECO:0000259" key="7">
    <source>
        <dbReference type="Pfam" id="PF00144"/>
    </source>
</evidence>
<dbReference type="Gene3D" id="3.40.710.10">
    <property type="entry name" value="DD-peptidase/beta-lactamase superfamily"/>
    <property type="match status" value="1"/>
</dbReference>
<gene>
    <name evidence="9" type="ORF">SAMN05216290_1067</name>
</gene>
<evidence type="ECO:0000313" key="9">
    <source>
        <dbReference type="EMBL" id="SEV98485.1"/>
    </source>
</evidence>
<dbReference type="Pfam" id="PF00144">
    <property type="entry name" value="Beta-lactamase"/>
    <property type="match status" value="1"/>
</dbReference>
<dbReference type="RefSeq" id="WP_090257477.1">
    <property type="nucleotide sequence ID" value="NZ_FOIR01000001.1"/>
</dbReference>
<comment type="catalytic activity">
    <reaction evidence="1">
        <text>Hydrolysis of terminal non-reducing N-acetyl-D-hexosamine residues in N-acetyl-beta-D-hexosaminides.</text>
        <dbReference type="EC" id="3.2.1.52"/>
    </reaction>
</comment>
<keyword evidence="6" id="KW-0732">Signal</keyword>
<feature type="signal peptide" evidence="6">
    <location>
        <begin position="1"/>
        <end position="21"/>
    </location>
</feature>
<evidence type="ECO:0000259" key="8">
    <source>
        <dbReference type="Pfam" id="PF00933"/>
    </source>
</evidence>
<dbReference type="Pfam" id="PF00933">
    <property type="entry name" value="Glyco_hydro_3"/>
    <property type="match status" value="1"/>
</dbReference>
<proteinExistence type="inferred from homology"/>
<reference evidence="10" key="1">
    <citation type="submission" date="2016-10" db="EMBL/GenBank/DDBJ databases">
        <authorList>
            <person name="Varghese N."/>
            <person name="Submissions S."/>
        </authorList>
    </citation>
    <scope>NUCLEOTIDE SEQUENCE [LARGE SCALE GENOMIC DNA]</scope>
    <source>
        <strain evidence="10">CGMCC 1.12402</strain>
    </source>
</reference>
<dbReference type="GO" id="GO:0004563">
    <property type="term" value="F:beta-N-acetylhexosaminidase activity"/>
    <property type="evidence" value="ECO:0007669"/>
    <property type="project" value="UniProtKB-EC"/>
</dbReference>
<dbReference type="PRINTS" id="PR00133">
    <property type="entry name" value="GLHYDRLASE3"/>
</dbReference>
<evidence type="ECO:0000256" key="2">
    <source>
        <dbReference type="ARBA" id="ARBA00005336"/>
    </source>
</evidence>
<dbReference type="AlphaFoldDB" id="A0A1I0NBW7"/>
<name>A0A1I0NBW7_9BACT</name>
<dbReference type="EC" id="3.2.1.52" evidence="3"/>
<dbReference type="PANTHER" id="PTHR30480:SF13">
    <property type="entry name" value="BETA-HEXOSAMINIDASE"/>
    <property type="match status" value="1"/>
</dbReference>
<dbReference type="InterPro" id="IPR001764">
    <property type="entry name" value="Glyco_hydro_3_N"/>
</dbReference>
<evidence type="ECO:0000313" key="10">
    <source>
        <dbReference type="Proteomes" id="UP000199437"/>
    </source>
</evidence>
<dbReference type="OrthoDB" id="9805821at2"/>
<dbReference type="InterPro" id="IPR050226">
    <property type="entry name" value="NagZ_Beta-hexosaminidase"/>
</dbReference>
<keyword evidence="10" id="KW-1185">Reference proteome</keyword>
<evidence type="ECO:0000256" key="5">
    <source>
        <dbReference type="ARBA" id="ARBA00023295"/>
    </source>
</evidence>
<dbReference type="InterPro" id="IPR017853">
    <property type="entry name" value="GH"/>
</dbReference>
<dbReference type="Proteomes" id="UP000199437">
    <property type="component" value="Unassembled WGS sequence"/>
</dbReference>
<evidence type="ECO:0000256" key="1">
    <source>
        <dbReference type="ARBA" id="ARBA00001231"/>
    </source>
</evidence>
<dbReference type="EMBL" id="FOIR01000001">
    <property type="protein sequence ID" value="SEV98485.1"/>
    <property type="molecule type" value="Genomic_DNA"/>
</dbReference>
<comment type="similarity">
    <text evidence="2">Belongs to the glycosyl hydrolase 3 family.</text>
</comment>
<dbReference type="InterPro" id="IPR001466">
    <property type="entry name" value="Beta-lactam-related"/>
</dbReference>
<dbReference type="STRING" id="1267423.SAMN05216290_1067"/>
<sequence>MIKKVIWFCFSLLLVNTSLQAQKIYNKIDTERQNQWADSIFNAMTPDERLGQLFMVAAYSNRNEEHYKEIDQLVTEYNVGGLIFFQGGPYRQAKLHNRYQAEAKVPLMVAMDAEWGIGMRLDSVYDFPKQMTLGAIQDDEWVYKMGEEVANQFKALKMHINFAPVVDVNVNPNNPVIGYRSFGEDKYDVAEKGIAYMKGLQDNGIMANAKHFPGHGDTSVDSHHDLPVINHDTVRMSDTELYPFRELMKDSLLSVMVAHLQIPAYDNRKNTPTTLSDKVVTDLLKKDLQFDGLAFTDAMNMQGVAKYYEPGEADVKALQAGNDVILFPLDVPKAIKQVKKALKKGELDQADIDQRVKNVLRAKYWLGLEGDNMVNMTNLNKRINNDYALMLNKILYQKAITVVDNQDQLLPVLSLDKKKFATVHFGEKAPDEFHRMMDKYAKFEHIQVDTLTDETLDYLSNFDLVVTAYTGITNSPRNQHGVDDEKVEFLKRLQAKTKTITIAFGNAYSLQYFNGLKNIICTYEDNELTQNITPQIIFGAIKAEGKLPITASPSFKKGMGIETLTTSRLSYGFPQEAGMSLDTLRKIDAIIEQAIKDKATPGAQLLIAHKGKVVYEKQYGYQTYDEKRPVTDRTIYDIASITKVAATTQAVMKLYEQQRLDINKTLGDYLPELNATNKGPLIIREVMTHQAGLKPYIPFWEQTVKDESLNHTYINDAPGPSGSPAIMEEEVPVALADSIWKWTLASDLRQLPRRKQKYDYLYSDLGYTLMQRVIETIIEEPLQDFVAREFYAPLGMWRTTFLPLEKGFYEEIAPSEVDDYFRNTIVCGNVHDQNASVMGGISGHAGLFSTASDLAVLMQMNMNMGEYAGKRYFNGWTVPIFTNAQNMENRRGMGWDKPITATDEGPTSKFASASTFGHTGFTGAAMWADPANELVFVFLCNRTYPDSENFKLIEDNVRTRIHDLVYQSIMEP</sequence>
<evidence type="ECO:0000256" key="4">
    <source>
        <dbReference type="ARBA" id="ARBA00022801"/>
    </source>
</evidence>
<dbReference type="InterPro" id="IPR012338">
    <property type="entry name" value="Beta-lactam/transpept-like"/>
</dbReference>
<dbReference type="SUPFAM" id="SSF56601">
    <property type="entry name" value="beta-lactamase/transpeptidase-like"/>
    <property type="match status" value="1"/>
</dbReference>
<keyword evidence="4" id="KW-0378">Hydrolase</keyword>
<dbReference type="GeneID" id="99985803"/>
<dbReference type="PANTHER" id="PTHR30480">
    <property type="entry name" value="BETA-HEXOSAMINIDASE-RELATED"/>
    <property type="match status" value="1"/>
</dbReference>
<feature type="chain" id="PRO_5011761208" description="beta-N-acetylhexosaminidase" evidence="6">
    <location>
        <begin position="22"/>
        <end position="972"/>
    </location>
</feature>
<organism evidence="9 10">
    <name type="scientific">Roseivirga pacifica</name>
    <dbReference type="NCBI Taxonomy" id="1267423"/>
    <lineage>
        <taxon>Bacteria</taxon>
        <taxon>Pseudomonadati</taxon>
        <taxon>Bacteroidota</taxon>
        <taxon>Cytophagia</taxon>
        <taxon>Cytophagales</taxon>
        <taxon>Roseivirgaceae</taxon>
        <taxon>Roseivirga</taxon>
    </lineage>
</organism>
<feature type="domain" description="Glycoside hydrolase family 3 N-terminal" evidence="8">
    <location>
        <begin position="47"/>
        <end position="361"/>
    </location>
</feature>
<dbReference type="GO" id="GO:0009254">
    <property type="term" value="P:peptidoglycan turnover"/>
    <property type="evidence" value="ECO:0007669"/>
    <property type="project" value="TreeGrafter"/>
</dbReference>
<evidence type="ECO:0000256" key="6">
    <source>
        <dbReference type="SAM" id="SignalP"/>
    </source>
</evidence>
<dbReference type="GO" id="GO:0005975">
    <property type="term" value="P:carbohydrate metabolic process"/>
    <property type="evidence" value="ECO:0007669"/>
    <property type="project" value="InterPro"/>
</dbReference>